<dbReference type="EMBL" id="JAOCKX010000006">
    <property type="protein sequence ID" value="MDH2130648.1"/>
    <property type="molecule type" value="Genomic_DNA"/>
</dbReference>
<sequence>MRTDLNHLPAAKQRELDRVVEMLFQGFREATQEAKGRRKSSRILKVILFGSYARGDWVDAPFDANQFTSDYDILVIVNQKELTDGALYWEETEQRLFDAHQVEKIIRTPVNFIVHTLQQVNDGLSHGRPLFTEIAKDGLILYQSDDRPLANPKPKTPEQAYIMAKEYFEDLFPGAMWRFELAKISLANNRFSDAAFDFHQTTEKLYKCVLATLTFYVPRSTNVVFLRGMAEGLDRRLFDAWPRAIHADRAMFQKLKDGYRKGKYSRHFDISSEELEWLIGKIEILGSIVHEVCSEHIKNLKLDAEKSENSKQPPYK</sequence>
<dbReference type="PROSITE" id="PS50910">
    <property type="entry name" value="HEPN"/>
    <property type="match status" value="1"/>
</dbReference>
<dbReference type="Proteomes" id="UP001162318">
    <property type="component" value="Unassembled WGS sequence"/>
</dbReference>
<accession>A0AA43B925</accession>
<dbReference type="Pfam" id="PF05168">
    <property type="entry name" value="HEPN"/>
    <property type="match status" value="1"/>
</dbReference>
<dbReference type="PANTHER" id="PTHR33933:SF1">
    <property type="entry name" value="PROTEIN ADENYLYLTRANSFERASE MNTA-RELATED"/>
    <property type="match status" value="1"/>
</dbReference>
<dbReference type="SUPFAM" id="SSF81301">
    <property type="entry name" value="Nucleotidyltransferase"/>
    <property type="match status" value="1"/>
</dbReference>
<dbReference type="GO" id="GO:0016779">
    <property type="term" value="F:nucleotidyltransferase activity"/>
    <property type="evidence" value="ECO:0007669"/>
    <property type="project" value="InterPro"/>
</dbReference>
<dbReference type="Gene3D" id="1.20.120.330">
    <property type="entry name" value="Nucleotidyltransferases domain 2"/>
    <property type="match status" value="1"/>
</dbReference>
<dbReference type="SMART" id="SM00748">
    <property type="entry name" value="HEPN"/>
    <property type="match status" value="1"/>
</dbReference>
<reference evidence="2" key="1">
    <citation type="submission" date="2022-09" db="EMBL/GenBank/DDBJ databases">
        <title>Intensive care unit water sources are persistently colonized with multi-drug resistant bacteria and are the site of extensive horizontal gene transfer of antibiotic resistance genes.</title>
        <authorList>
            <person name="Diorio-Toth L."/>
        </authorList>
    </citation>
    <scope>NUCLEOTIDE SEQUENCE</scope>
    <source>
        <strain evidence="2">GD03659</strain>
    </source>
</reference>
<evidence type="ECO:0000259" key="1">
    <source>
        <dbReference type="PROSITE" id="PS50910"/>
    </source>
</evidence>
<dbReference type="Pfam" id="PF01909">
    <property type="entry name" value="NTP_transf_2"/>
    <property type="match status" value="1"/>
</dbReference>
<organism evidence="2 3">
    <name type="scientific">Sphingobium yanoikuyae</name>
    <name type="common">Sphingomonas yanoikuyae</name>
    <dbReference type="NCBI Taxonomy" id="13690"/>
    <lineage>
        <taxon>Bacteria</taxon>
        <taxon>Pseudomonadati</taxon>
        <taxon>Pseudomonadota</taxon>
        <taxon>Alphaproteobacteria</taxon>
        <taxon>Sphingomonadales</taxon>
        <taxon>Sphingomonadaceae</taxon>
        <taxon>Sphingobium</taxon>
    </lineage>
</organism>
<dbReference type="InterPro" id="IPR007842">
    <property type="entry name" value="HEPN_dom"/>
</dbReference>
<comment type="caution">
    <text evidence="2">The sequence shown here is derived from an EMBL/GenBank/DDBJ whole genome shotgun (WGS) entry which is preliminary data.</text>
</comment>
<dbReference type="Gene3D" id="3.30.460.10">
    <property type="entry name" value="Beta Polymerase, domain 2"/>
    <property type="match status" value="1"/>
</dbReference>
<dbReference type="AlphaFoldDB" id="A0AA43B925"/>
<dbReference type="InterPro" id="IPR052548">
    <property type="entry name" value="Type_VII_TA_antitoxin"/>
</dbReference>
<name>A0AA43B925_SPHYA</name>
<evidence type="ECO:0000313" key="3">
    <source>
        <dbReference type="Proteomes" id="UP001162318"/>
    </source>
</evidence>
<gene>
    <name evidence="2" type="ORF">N5J77_05890</name>
</gene>
<dbReference type="PANTHER" id="PTHR33933">
    <property type="entry name" value="NUCLEOTIDYLTRANSFERASE"/>
    <property type="match status" value="1"/>
</dbReference>
<dbReference type="SUPFAM" id="SSF81593">
    <property type="entry name" value="Nucleotidyltransferase substrate binding subunit/domain"/>
    <property type="match status" value="1"/>
</dbReference>
<feature type="domain" description="HEPN" evidence="1">
    <location>
        <begin position="172"/>
        <end position="285"/>
    </location>
</feature>
<dbReference type="CDD" id="cd05403">
    <property type="entry name" value="NT_KNTase_like"/>
    <property type="match status" value="1"/>
</dbReference>
<dbReference type="InterPro" id="IPR043519">
    <property type="entry name" value="NT_sf"/>
</dbReference>
<dbReference type="RefSeq" id="WP_066764223.1">
    <property type="nucleotide sequence ID" value="NZ_JAOCKX010000006.1"/>
</dbReference>
<dbReference type="InterPro" id="IPR002934">
    <property type="entry name" value="Polymerase_NTP_transf_dom"/>
</dbReference>
<proteinExistence type="predicted"/>
<evidence type="ECO:0000313" key="2">
    <source>
        <dbReference type="EMBL" id="MDH2130648.1"/>
    </source>
</evidence>
<protein>
    <submittedName>
        <fullName evidence="2">Nucleotidyltransferase domain-containing protein</fullName>
    </submittedName>
</protein>